<dbReference type="Pfam" id="PF00001">
    <property type="entry name" value="7tm_1"/>
    <property type="match status" value="1"/>
</dbReference>
<gene>
    <name evidence="11" type="ORF">OS493_009946</name>
</gene>
<evidence type="ECO:0000256" key="9">
    <source>
        <dbReference type="SAM" id="Phobius"/>
    </source>
</evidence>
<feature type="transmembrane region" description="Helical" evidence="9">
    <location>
        <begin position="51"/>
        <end position="74"/>
    </location>
</feature>
<dbReference type="GO" id="GO:0004930">
    <property type="term" value="F:G protein-coupled receptor activity"/>
    <property type="evidence" value="ECO:0007669"/>
    <property type="project" value="UniProtKB-KW"/>
</dbReference>
<feature type="transmembrane region" description="Helical" evidence="9">
    <location>
        <begin position="280"/>
        <end position="298"/>
    </location>
</feature>
<dbReference type="Gene3D" id="1.20.1070.10">
    <property type="entry name" value="Rhodopsin 7-helix transmembrane proteins"/>
    <property type="match status" value="1"/>
</dbReference>
<feature type="transmembrane region" description="Helical" evidence="9">
    <location>
        <begin position="86"/>
        <end position="110"/>
    </location>
</feature>
<evidence type="ECO:0000259" key="10">
    <source>
        <dbReference type="PROSITE" id="PS50262"/>
    </source>
</evidence>
<organism evidence="11 12">
    <name type="scientific">Desmophyllum pertusum</name>
    <dbReference type="NCBI Taxonomy" id="174260"/>
    <lineage>
        <taxon>Eukaryota</taxon>
        <taxon>Metazoa</taxon>
        <taxon>Cnidaria</taxon>
        <taxon>Anthozoa</taxon>
        <taxon>Hexacorallia</taxon>
        <taxon>Scleractinia</taxon>
        <taxon>Caryophylliina</taxon>
        <taxon>Caryophylliidae</taxon>
        <taxon>Desmophyllum</taxon>
    </lineage>
</organism>
<feature type="transmembrane region" description="Helical" evidence="9">
    <location>
        <begin position="15"/>
        <end position="39"/>
    </location>
</feature>
<evidence type="ECO:0000256" key="2">
    <source>
        <dbReference type="ARBA" id="ARBA00022475"/>
    </source>
</evidence>
<evidence type="ECO:0000256" key="1">
    <source>
        <dbReference type="ARBA" id="ARBA00004651"/>
    </source>
</evidence>
<keyword evidence="7" id="KW-0675">Receptor</keyword>
<keyword evidence="5" id="KW-0297">G-protein coupled receptor</keyword>
<comment type="subcellular location">
    <subcellularLocation>
        <location evidence="1">Cell membrane</location>
        <topology evidence="1">Multi-pass membrane protein</topology>
    </subcellularLocation>
</comment>
<dbReference type="PANTHER" id="PTHR24249">
    <property type="entry name" value="HISTAMINE RECEPTOR-RELATED G-PROTEIN COUPLED RECEPTOR"/>
    <property type="match status" value="1"/>
</dbReference>
<accession>A0A9W9YEH1</accession>
<dbReference type="PANTHER" id="PTHR24249:SF372">
    <property type="entry name" value="G-PROTEIN COUPLED RECEPTORS FAMILY 1 PROFILE DOMAIN-CONTAINING PROTEIN"/>
    <property type="match status" value="1"/>
</dbReference>
<dbReference type="PRINTS" id="PR00237">
    <property type="entry name" value="GPCRRHODOPSN"/>
</dbReference>
<keyword evidence="6 9" id="KW-0472">Membrane</keyword>
<evidence type="ECO:0000256" key="7">
    <source>
        <dbReference type="ARBA" id="ARBA00023170"/>
    </source>
</evidence>
<evidence type="ECO:0000313" key="12">
    <source>
        <dbReference type="Proteomes" id="UP001163046"/>
    </source>
</evidence>
<dbReference type="OrthoDB" id="5962256at2759"/>
<keyword evidence="8" id="KW-0807">Transducer</keyword>
<feature type="transmembrane region" description="Helical" evidence="9">
    <location>
        <begin position="131"/>
        <end position="149"/>
    </location>
</feature>
<reference evidence="11" key="1">
    <citation type="submission" date="2023-01" db="EMBL/GenBank/DDBJ databases">
        <title>Genome assembly of the deep-sea coral Lophelia pertusa.</title>
        <authorList>
            <person name="Herrera S."/>
            <person name="Cordes E."/>
        </authorList>
    </citation>
    <scope>NUCLEOTIDE SEQUENCE</scope>
    <source>
        <strain evidence="11">USNM1676648</strain>
        <tissue evidence="11">Polyp</tissue>
    </source>
</reference>
<sequence>MIENEEHVPTALKSIFIAIYVILIIAAIFGNSLVIRAFYKFPSLRSASNTILVSLSVADIFTTVAFVLHIANIIVRGNVHPPPRDLCFVTSTISLTFNCIIILYLALISVERFIAVKFALRYHTIVTNRRAVIASTVVWLWGIAVSLIFPEAIKADGLDTFMEFLQTLAPCSDRRHEPFSLQSASVRGYLIFLVMSLLVVPIAIILVSYSYIFTIAYKQRRQILEEDNVHRKLDMKREMKGARTVAIVVGICLVSFVPLLVVLCLRFLTSTSIGREQMYPVYLVASFNACWNPLIYCWRNENFRKSFKKLMKCNSSAGD</sequence>
<keyword evidence="3 9" id="KW-0812">Transmembrane</keyword>
<evidence type="ECO:0000256" key="5">
    <source>
        <dbReference type="ARBA" id="ARBA00023040"/>
    </source>
</evidence>
<keyword evidence="4 9" id="KW-1133">Transmembrane helix</keyword>
<evidence type="ECO:0000313" key="11">
    <source>
        <dbReference type="EMBL" id="KAJ7337094.1"/>
    </source>
</evidence>
<feature type="transmembrane region" description="Helical" evidence="9">
    <location>
        <begin position="245"/>
        <end position="268"/>
    </location>
</feature>
<dbReference type="InterPro" id="IPR000276">
    <property type="entry name" value="GPCR_Rhodpsn"/>
</dbReference>
<dbReference type="GO" id="GO:0005886">
    <property type="term" value="C:plasma membrane"/>
    <property type="evidence" value="ECO:0007669"/>
    <property type="project" value="UniProtKB-SubCell"/>
</dbReference>
<dbReference type="SMART" id="SM01381">
    <property type="entry name" value="7TM_GPCR_Srsx"/>
    <property type="match status" value="1"/>
</dbReference>
<feature type="transmembrane region" description="Helical" evidence="9">
    <location>
        <begin position="189"/>
        <end position="212"/>
    </location>
</feature>
<dbReference type="InterPro" id="IPR050569">
    <property type="entry name" value="TAAR"/>
</dbReference>
<keyword evidence="2" id="KW-1003">Cell membrane</keyword>
<evidence type="ECO:0000256" key="8">
    <source>
        <dbReference type="ARBA" id="ARBA00023224"/>
    </source>
</evidence>
<evidence type="ECO:0000256" key="4">
    <source>
        <dbReference type="ARBA" id="ARBA00022989"/>
    </source>
</evidence>
<keyword evidence="12" id="KW-1185">Reference proteome</keyword>
<dbReference type="Proteomes" id="UP001163046">
    <property type="component" value="Unassembled WGS sequence"/>
</dbReference>
<proteinExistence type="predicted"/>
<dbReference type="PROSITE" id="PS50262">
    <property type="entry name" value="G_PROTEIN_RECEP_F1_2"/>
    <property type="match status" value="1"/>
</dbReference>
<name>A0A9W9YEH1_9CNID</name>
<protein>
    <recommendedName>
        <fullName evidence="10">G-protein coupled receptors family 1 profile domain-containing protein</fullName>
    </recommendedName>
</protein>
<dbReference type="InterPro" id="IPR017452">
    <property type="entry name" value="GPCR_Rhodpsn_7TM"/>
</dbReference>
<comment type="caution">
    <text evidence="11">The sequence shown here is derived from an EMBL/GenBank/DDBJ whole genome shotgun (WGS) entry which is preliminary data.</text>
</comment>
<dbReference type="AlphaFoldDB" id="A0A9W9YEH1"/>
<evidence type="ECO:0000256" key="6">
    <source>
        <dbReference type="ARBA" id="ARBA00023136"/>
    </source>
</evidence>
<feature type="domain" description="G-protein coupled receptors family 1 profile" evidence="10">
    <location>
        <begin position="30"/>
        <end position="296"/>
    </location>
</feature>
<dbReference type="EMBL" id="MU827781">
    <property type="protein sequence ID" value="KAJ7337094.1"/>
    <property type="molecule type" value="Genomic_DNA"/>
</dbReference>
<dbReference type="SUPFAM" id="SSF81321">
    <property type="entry name" value="Family A G protein-coupled receptor-like"/>
    <property type="match status" value="1"/>
</dbReference>
<evidence type="ECO:0000256" key="3">
    <source>
        <dbReference type="ARBA" id="ARBA00022692"/>
    </source>
</evidence>